<evidence type="ECO:0000256" key="2">
    <source>
        <dbReference type="PIRSR" id="PIRSR018249-2"/>
    </source>
</evidence>
<dbReference type="CDD" id="cd02440">
    <property type="entry name" value="AdoMet_MTases"/>
    <property type="match status" value="1"/>
</dbReference>
<dbReference type="AlphaFoldDB" id="A0A6A9V1J1"/>
<feature type="binding site" evidence="1">
    <location>
        <position position="32"/>
    </location>
    <ligand>
        <name>Zn(2+)</name>
        <dbReference type="ChEBI" id="CHEBI:29105"/>
    </ligand>
</feature>
<name>A0A6A9V1J1_9ACTN</name>
<comment type="caution">
    <text evidence="4">The sequence shown here is derived from an EMBL/GenBank/DDBJ whole genome shotgun (WGS) entry which is preliminary data.</text>
</comment>
<dbReference type="Proteomes" id="UP000435304">
    <property type="component" value="Unassembled WGS sequence"/>
</dbReference>
<dbReference type="GO" id="GO:0008168">
    <property type="term" value="F:methyltransferase activity"/>
    <property type="evidence" value="ECO:0007669"/>
    <property type="project" value="InterPro"/>
</dbReference>
<keyword evidence="5" id="KW-1185">Reference proteome</keyword>
<dbReference type="InterPro" id="IPR016718">
    <property type="entry name" value="rRNA_m1G-MeTrfase_A_prd"/>
</dbReference>
<reference evidence="4 5" key="1">
    <citation type="submission" date="2019-12" db="EMBL/GenBank/DDBJ databases">
        <title>Auraticoccus cholistani sp. nov., an actinomycete isolated from soil of Cholistan desert.</title>
        <authorList>
            <person name="Cheema M.T."/>
        </authorList>
    </citation>
    <scope>NUCLEOTIDE SEQUENCE [LARGE SCALE GENOMIC DNA]</scope>
    <source>
        <strain evidence="4 5">F435</strain>
    </source>
</reference>
<dbReference type="SUPFAM" id="SSF53335">
    <property type="entry name" value="S-adenosyl-L-methionine-dependent methyltransferases"/>
    <property type="match status" value="1"/>
</dbReference>
<dbReference type="InterPro" id="IPR048647">
    <property type="entry name" value="RlmA_N"/>
</dbReference>
<dbReference type="Pfam" id="PF21302">
    <property type="entry name" value="Zn_ribbon_RlmA"/>
    <property type="match status" value="1"/>
</dbReference>
<dbReference type="EMBL" id="WPCU01000010">
    <property type="protein sequence ID" value="MVA77210.1"/>
    <property type="molecule type" value="Genomic_DNA"/>
</dbReference>
<feature type="binding site" evidence="2">
    <location>
        <position position="190"/>
    </location>
    <ligand>
        <name>S-adenosyl-L-methionine</name>
        <dbReference type="ChEBI" id="CHEBI:59789"/>
    </ligand>
</feature>
<protein>
    <recommendedName>
        <fullName evidence="3">23S rRNA (guanine(745)-N(1))-methyltransferase N-terminal domain-containing protein</fullName>
    </recommendedName>
</protein>
<evidence type="ECO:0000256" key="1">
    <source>
        <dbReference type="PIRSR" id="PIRSR018249-1"/>
    </source>
</evidence>
<organism evidence="4 5">
    <name type="scientific">Auraticoccus cholistanensis</name>
    <dbReference type="NCBI Taxonomy" id="2656650"/>
    <lineage>
        <taxon>Bacteria</taxon>
        <taxon>Bacillati</taxon>
        <taxon>Actinomycetota</taxon>
        <taxon>Actinomycetes</taxon>
        <taxon>Propionibacteriales</taxon>
        <taxon>Propionibacteriaceae</taxon>
        <taxon>Auraticoccus</taxon>
    </lineage>
</organism>
<evidence type="ECO:0000313" key="4">
    <source>
        <dbReference type="EMBL" id="MVA77210.1"/>
    </source>
</evidence>
<proteinExistence type="predicted"/>
<keyword evidence="1" id="KW-0862">Zinc</keyword>
<sequence>MALVADLLRCPVTAHEEEAPLAADPAGRRLECGGGHRFDLARQGYANLLGHAQQANADTADMVAARERFLGAGHYAALTAAVADRLADLPGRAAVLETGAGTAHHLAGVLSGRPAWRGLATDVSVPACRRAARAHPRLGAVVADVWRPWPVRTGALDAVLAVFAPRNAEETARVLAPGGVLVVVTPEPGHLAELRADGALLGIEDSKVERLRAQLAGRFAEEEVVGVHRVLDLDAGATRDLVAMGPNGHHLGAEELTRRWSRPTRTTLQVRVARYCRTG</sequence>
<evidence type="ECO:0000313" key="5">
    <source>
        <dbReference type="Proteomes" id="UP000435304"/>
    </source>
</evidence>
<keyword evidence="1" id="KW-0479">Metal-binding</keyword>
<dbReference type="GO" id="GO:0046872">
    <property type="term" value="F:metal ion binding"/>
    <property type="evidence" value="ECO:0007669"/>
    <property type="project" value="UniProtKB-KW"/>
</dbReference>
<dbReference type="Gene3D" id="3.40.50.150">
    <property type="entry name" value="Vaccinia Virus protein VP39"/>
    <property type="match status" value="1"/>
</dbReference>
<evidence type="ECO:0000259" key="3">
    <source>
        <dbReference type="Pfam" id="PF21302"/>
    </source>
</evidence>
<keyword evidence="2" id="KW-0949">S-adenosyl-L-methionine</keyword>
<accession>A0A6A9V1J1</accession>
<feature type="binding site" evidence="2">
    <location>
        <position position="75"/>
    </location>
    <ligand>
        <name>S-adenosyl-L-methionine</name>
        <dbReference type="ChEBI" id="CHEBI:59789"/>
    </ligand>
</feature>
<dbReference type="PIRSF" id="PIRSF018249">
    <property type="entry name" value="MyrA_prd"/>
    <property type="match status" value="1"/>
</dbReference>
<dbReference type="InterPro" id="IPR029063">
    <property type="entry name" value="SAM-dependent_MTases_sf"/>
</dbReference>
<feature type="binding site" evidence="1">
    <location>
        <position position="36"/>
    </location>
    <ligand>
        <name>Zn(2+)</name>
        <dbReference type="ChEBI" id="CHEBI:29105"/>
    </ligand>
</feature>
<feature type="domain" description="23S rRNA (guanine(745)-N(1))-methyltransferase N-terminal" evidence="3">
    <location>
        <begin position="19"/>
        <end position="49"/>
    </location>
</feature>
<gene>
    <name evidence="4" type="ORF">GC722_14420</name>
</gene>